<dbReference type="GO" id="GO:0071949">
    <property type="term" value="F:FAD binding"/>
    <property type="evidence" value="ECO:0007669"/>
    <property type="project" value="TreeGrafter"/>
</dbReference>
<keyword evidence="5" id="KW-0157">Chromophore</keyword>
<dbReference type="InterPro" id="IPR002081">
    <property type="entry name" value="Cryptochrome/DNA_photolyase_1"/>
</dbReference>
<gene>
    <name evidence="7" type="ordered locus">Fnod_1383</name>
</gene>
<keyword evidence="2 3" id="KW-0274">FAD</keyword>
<dbReference type="EC" id="4.1.99.3" evidence="7"/>
<dbReference type="Gene3D" id="3.40.50.620">
    <property type="entry name" value="HUPs"/>
    <property type="match status" value="1"/>
</dbReference>
<dbReference type="PROSITE" id="PS51645">
    <property type="entry name" value="PHR_CRY_ALPHA_BETA"/>
    <property type="match status" value="1"/>
</dbReference>
<protein>
    <submittedName>
        <fullName evidence="7">Deoxyribodipyrimidine photo-lyase</fullName>
        <ecNumber evidence="7">4.1.99.3</ecNumber>
    </submittedName>
</protein>
<reference evidence="7 8" key="1">
    <citation type="submission" date="2007-07" db="EMBL/GenBank/DDBJ databases">
        <title>Complete sequence of Fervidobacterium nodosum Rt17-B1.</title>
        <authorList>
            <consortium name="US DOE Joint Genome Institute"/>
            <person name="Copeland A."/>
            <person name="Lucas S."/>
            <person name="Lapidus A."/>
            <person name="Barry K."/>
            <person name="Glavina del Rio T."/>
            <person name="Dalin E."/>
            <person name="Tice H."/>
            <person name="Pitluck S."/>
            <person name="Saunders E."/>
            <person name="Brettin T."/>
            <person name="Bruce D."/>
            <person name="Detter J.C."/>
            <person name="Han C."/>
            <person name="Schmutz J."/>
            <person name="Larimer F."/>
            <person name="Land M."/>
            <person name="Hauser L."/>
            <person name="Kyrpides N."/>
            <person name="Mikhailova N."/>
            <person name="Nelson K."/>
            <person name="Gogarten J.P."/>
            <person name="Noll K."/>
            <person name="Richardson P."/>
        </authorList>
    </citation>
    <scope>NUCLEOTIDE SEQUENCE [LARGE SCALE GENOMIC DNA]</scope>
    <source>
        <strain evidence="8">ATCC 35602 / DSM 5306 / Rt17-B1</strain>
    </source>
</reference>
<feature type="domain" description="Photolyase/cryptochrome alpha/beta" evidence="6">
    <location>
        <begin position="1"/>
        <end position="125"/>
    </location>
</feature>
<dbReference type="GO" id="GO:0003904">
    <property type="term" value="F:deoxyribodipyrimidine photo-lyase activity"/>
    <property type="evidence" value="ECO:0007669"/>
    <property type="project" value="UniProtKB-EC"/>
</dbReference>
<evidence type="ECO:0000256" key="4">
    <source>
        <dbReference type="PIRSR" id="PIRSR602081-2"/>
    </source>
</evidence>
<evidence type="ECO:0000256" key="5">
    <source>
        <dbReference type="RuleBase" id="RU004182"/>
    </source>
</evidence>
<keyword evidence="8" id="KW-1185">Reference proteome</keyword>
<dbReference type="KEGG" id="fno:Fnod_1383"/>
<dbReference type="Pfam" id="PF03441">
    <property type="entry name" value="FAD_binding_7"/>
    <property type="match status" value="1"/>
</dbReference>
<dbReference type="Gene3D" id="1.10.579.10">
    <property type="entry name" value="DNA Cyclobutane Dipyrimidine Photolyase, subunit A, domain 3"/>
    <property type="match status" value="1"/>
</dbReference>
<dbReference type="InterPro" id="IPR005101">
    <property type="entry name" value="Cryptochr/Photolyase_FAD-bd"/>
</dbReference>
<feature type="binding site" evidence="3">
    <location>
        <begin position="346"/>
        <end position="348"/>
    </location>
    <ligand>
        <name>FAD</name>
        <dbReference type="ChEBI" id="CHEBI:57692"/>
    </ligand>
</feature>
<dbReference type="PRINTS" id="PR00147">
    <property type="entry name" value="DNAPHOTLYASE"/>
</dbReference>
<dbReference type="InterPro" id="IPR036155">
    <property type="entry name" value="Crypto/Photolyase_N_sf"/>
</dbReference>
<evidence type="ECO:0000313" key="8">
    <source>
        <dbReference type="Proteomes" id="UP000002415"/>
    </source>
</evidence>
<dbReference type="RefSeq" id="WP_011994537.1">
    <property type="nucleotide sequence ID" value="NC_009718.1"/>
</dbReference>
<feature type="site" description="Electron transfer via tryptophanyl radical" evidence="4">
    <location>
        <position position="333"/>
    </location>
</feature>
<dbReference type="InterPro" id="IPR014729">
    <property type="entry name" value="Rossmann-like_a/b/a_fold"/>
</dbReference>
<dbReference type="PANTHER" id="PTHR11455:SF9">
    <property type="entry name" value="CRYPTOCHROME CIRCADIAN CLOCK 5 ISOFORM X1"/>
    <property type="match status" value="1"/>
</dbReference>
<proteinExistence type="inferred from homology"/>
<sequence length="436" mass="52759">MLSMYLFKRDLRLDDNKALFEALKNSSKIIPIFVFNKTILKEFNAYNQKVGFVVDVLKNISKKINLYVFHGEDDEILEFLFSKYKPDALYTAQSFSWQGEERDRNIEKVCRKCNVKFHAVFDNYLADFRKIPYTKVFTPFYKKWLGYVESQEYEINIEELKRKVVALDLDTIDTILVKFPELNQKNEVFTYDYGFERLRSYDFAKYQEQRDFPGLDMSSRLSPYIRFGVLSIRKIHNIASKVSPEFVRQLAWREFWYHIKYNFSEFNKLEFLEKRRNVRWRYDEKLFEKFVNAQTGYPIVDAGIRQLKQENWMHNRVRLIVANFLVKDLLIDWRIGEKFFREYLLDYDEVLNVGNWQWSASVGPDPKPLRIFNPMIQSEKFDPNCEYIKKYIPELKNEENYKIHNPLEYKLNYYEPIVNHYEAVQITKRLYKGMDV</sequence>
<keyword evidence="7" id="KW-0456">Lyase</keyword>
<dbReference type="Gene3D" id="1.25.40.80">
    <property type="match status" value="1"/>
</dbReference>
<accession>A7HMU7</accession>
<name>A7HMU7_FERNB</name>
<reference evidence="7 8" key="2">
    <citation type="journal article" date="2009" name="Proc. Natl. Acad. Sci. U.S.A.">
        <title>On the chimeric nature, thermophilic origin, and phylogenetic placement of the Thermotogales.</title>
        <authorList>
            <person name="Zhaxybayeva O."/>
            <person name="Swithers K.S."/>
            <person name="Lapierre P."/>
            <person name="Fournier G.P."/>
            <person name="Bickhart D.M."/>
            <person name="DeBoy R.T."/>
            <person name="Nelson K.E."/>
            <person name="Nesbo C.L."/>
            <person name="Doolittle W.F."/>
            <person name="Gogarten J.P."/>
            <person name="Noll K.M."/>
        </authorList>
    </citation>
    <scope>NUCLEOTIDE SEQUENCE [LARGE SCALE GENOMIC DNA]</scope>
    <source>
        <strain evidence="8">ATCC 35602 / DSM 5306 / Rt17-B1</strain>
    </source>
</reference>
<dbReference type="HOGENOM" id="CLU_010348_2_2_0"/>
<feature type="site" description="Electron transfer via tryptophanyl radical" evidence="4">
    <location>
        <position position="356"/>
    </location>
</feature>
<feature type="binding site" evidence="3">
    <location>
        <position position="206"/>
    </location>
    <ligand>
        <name>FAD</name>
        <dbReference type="ChEBI" id="CHEBI:57692"/>
    </ligand>
</feature>
<evidence type="ECO:0000256" key="1">
    <source>
        <dbReference type="ARBA" id="ARBA00022630"/>
    </source>
</evidence>
<dbReference type="EMBL" id="CP000771">
    <property type="protein sequence ID" value="ABS61230.1"/>
    <property type="molecule type" value="Genomic_DNA"/>
</dbReference>
<evidence type="ECO:0000256" key="2">
    <source>
        <dbReference type="ARBA" id="ARBA00022827"/>
    </source>
</evidence>
<dbReference type="GO" id="GO:0009416">
    <property type="term" value="P:response to light stimulus"/>
    <property type="evidence" value="ECO:0007669"/>
    <property type="project" value="TreeGrafter"/>
</dbReference>
<dbReference type="OrthoDB" id="9772484at2"/>
<dbReference type="SUPFAM" id="SSF52425">
    <property type="entry name" value="Cryptochrome/photolyase, N-terminal domain"/>
    <property type="match status" value="1"/>
</dbReference>
<evidence type="ECO:0000259" key="6">
    <source>
        <dbReference type="PROSITE" id="PS51645"/>
    </source>
</evidence>
<dbReference type="eggNOG" id="COG0415">
    <property type="taxonomic scope" value="Bacteria"/>
</dbReference>
<comment type="similarity">
    <text evidence="5">Belongs to the DNA photolyase family.</text>
</comment>
<dbReference type="GO" id="GO:0003677">
    <property type="term" value="F:DNA binding"/>
    <property type="evidence" value="ECO:0007669"/>
    <property type="project" value="TreeGrafter"/>
</dbReference>
<feature type="binding site" evidence="3">
    <location>
        <position position="246"/>
    </location>
    <ligand>
        <name>FAD</name>
        <dbReference type="ChEBI" id="CHEBI:57692"/>
    </ligand>
</feature>
<comment type="cofactor">
    <cofactor evidence="3">
        <name>FAD</name>
        <dbReference type="ChEBI" id="CHEBI:57692"/>
    </cofactor>
    <text evidence="3">Binds 1 FAD per subunit.</text>
</comment>
<keyword evidence="1 3" id="KW-0285">Flavoprotein</keyword>
<dbReference type="InterPro" id="IPR036134">
    <property type="entry name" value="Crypto/Photolyase_FAD-like_sf"/>
</dbReference>
<feature type="binding site" evidence="3">
    <location>
        <begin position="218"/>
        <end position="222"/>
    </location>
    <ligand>
        <name>FAD</name>
        <dbReference type="ChEBI" id="CHEBI:57692"/>
    </ligand>
</feature>
<dbReference type="PANTHER" id="PTHR11455">
    <property type="entry name" value="CRYPTOCHROME"/>
    <property type="match status" value="1"/>
</dbReference>
<organism evidence="7 8">
    <name type="scientific">Fervidobacterium nodosum (strain ATCC 35602 / DSM 5306 / Rt17-B1)</name>
    <dbReference type="NCBI Taxonomy" id="381764"/>
    <lineage>
        <taxon>Bacteria</taxon>
        <taxon>Thermotogati</taxon>
        <taxon>Thermotogota</taxon>
        <taxon>Thermotogae</taxon>
        <taxon>Thermotogales</taxon>
        <taxon>Fervidobacteriaceae</taxon>
        <taxon>Fervidobacterium</taxon>
    </lineage>
</organism>
<dbReference type="Proteomes" id="UP000002415">
    <property type="component" value="Chromosome"/>
</dbReference>
<dbReference type="SUPFAM" id="SSF48173">
    <property type="entry name" value="Cryptochrome/photolyase FAD-binding domain"/>
    <property type="match status" value="1"/>
</dbReference>
<dbReference type="InterPro" id="IPR006050">
    <property type="entry name" value="DNA_photolyase_N"/>
</dbReference>
<feature type="site" description="Electron transfer via tryptophanyl radical" evidence="4">
    <location>
        <position position="280"/>
    </location>
</feature>
<dbReference type="AlphaFoldDB" id="A7HMU7"/>
<dbReference type="Pfam" id="PF00875">
    <property type="entry name" value="DNA_photolyase"/>
    <property type="match status" value="1"/>
</dbReference>
<dbReference type="STRING" id="381764.Fnod_1383"/>
<evidence type="ECO:0000256" key="3">
    <source>
        <dbReference type="PIRSR" id="PIRSR602081-1"/>
    </source>
</evidence>
<evidence type="ECO:0000313" key="7">
    <source>
        <dbReference type="EMBL" id="ABS61230.1"/>
    </source>
</evidence>